<keyword evidence="3" id="KW-1185">Reference proteome</keyword>
<comment type="caution">
    <text evidence="2">The sequence shown here is derived from an EMBL/GenBank/DDBJ whole genome shotgun (WGS) entry which is preliminary data.</text>
</comment>
<proteinExistence type="predicted"/>
<evidence type="ECO:0000256" key="1">
    <source>
        <dbReference type="SAM" id="Phobius"/>
    </source>
</evidence>
<name>A0A9N7Y858_PLEPL</name>
<dbReference type="AlphaFoldDB" id="A0A9N7Y858"/>
<keyword evidence="1" id="KW-1133">Transmembrane helix</keyword>
<evidence type="ECO:0000313" key="2">
    <source>
        <dbReference type="EMBL" id="CAB1416208.1"/>
    </source>
</evidence>
<organism evidence="2 3">
    <name type="scientific">Pleuronectes platessa</name>
    <name type="common">European plaice</name>
    <dbReference type="NCBI Taxonomy" id="8262"/>
    <lineage>
        <taxon>Eukaryota</taxon>
        <taxon>Metazoa</taxon>
        <taxon>Chordata</taxon>
        <taxon>Craniata</taxon>
        <taxon>Vertebrata</taxon>
        <taxon>Euteleostomi</taxon>
        <taxon>Actinopterygii</taxon>
        <taxon>Neopterygii</taxon>
        <taxon>Teleostei</taxon>
        <taxon>Neoteleostei</taxon>
        <taxon>Acanthomorphata</taxon>
        <taxon>Carangaria</taxon>
        <taxon>Pleuronectiformes</taxon>
        <taxon>Pleuronectoidei</taxon>
        <taxon>Pleuronectidae</taxon>
        <taxon>Pleuronectes</taxon>
    </lineage>
</organism>
<keyword evidence="1" id="KW-0812">Transmembrane</keyword>
<feature type="transmembrane region" description="Helical" evidence="1">
    <location>
        <begin position="12"/>
        <end position="31"/>
    </location>
</feature>
<reference evidence="2" key="1">
    <citation type="submission" date="2020-03" db="EMBL/GenBank/DDBJ databases">
        <authorList>
            <person name="Weist P."/>
        </authorList>
    </citation>
    <scope>NUCLEOTIDE SEQUENCE</scope>
</reference>
<keyword evidence="1" id="KW-0472">Membrane</keyword>
<protein>
    <submittedName>
        <fullName evidence="2">Uncharacterized protein</fullName>
    </submittedName>
</protein>
<sequence>MRTESRLIRWIWWIVAVTALFFLGFIIGWFAKPTHPHTADDNVSSKYLKEFLDEMQPNQIRGHLSLILGKMCLKHQH</sequence>
<dbReference type="Proteomes" id="UP001153269">
    <property type="component" value="Unassembled WGS sequence"/>
</dbReference>
<evidence type="ECO:0000313" key="3">
    <source>
        <dbReference type="Proteomes" id="UP001153269"/>
    </source>
</evidence>
<accession>A0A9N7Y858</accession>
<dbReference type="EMBL" id="CADEAL010000196">
    <property type="protein sequence ID" value="CAB1416208.1"/>
    <property type="molecule type" value="Genomic_DNA"/>
</dbReference>
<gene>
    <name evidence="2" type="ORF">PLEPLA_LOCUS3999</name>
</gene>